<dbReference type="SUPFAM" id="SSF50486">
    <property type="entry name" value="FMT C-terminal domain-like"/>
    <property type="match status" value="1"/>
</dbReference>
<dbReference type="InterPro" id="IPR001555">
    <property type="entry name" value="GART_AS"/>
</dbReference>
<dbReference type="Pfam" id="PF02911">
    <property type="entry name" value="Formyl_trans_C"/>
    <property type="match status" value="1"/>
</dbReference>
<dbReference type="InterPro" id="IPR037022">
    <property type="entry name" value="Formyl_trans_C_sf"/>
</dbReference>
<dbReference type="InterPro" id="IPR005793">
    <property type="entry name" value="Formyl_trans_C"/>
</dbReference>
<accession>A0A3B0XLR8</accession>
<dbReference type="Gene3D" id="3.10.25.10">
    <property type="entry name" value="Formyl transferase, C-terminal domain"/>
    <property type="match status" value="1"/>
</dbReference>
<sequence>MSEQELKIIFAGTPDFSVAPLKALIDSPHEVIAVYTQPDRPAGRGRKLTSSPVKVCALEHGILVYQPEKLKALDDQQTLIDLQADLMVVVAYGIILPEAILSAPRLGCINIHASLLPRWRGAAPIQRAILAADAQTGITIMQMDVGLDTGDMLLKTQCAIEATDTGSSLHDRLSIMGAEALMQALPGIAEGTIQGEKQDDSQSSYAKKLQKSEALIDWSRPAKEILAQVNAFNAWPVAQTPIDIKRNGRVQMMRIWQAQVIEGSAKNEPPGTIVRCDREGVDVVTGAGYLRLLNIQMPGRKPIDVDVFVNAN</sequence>
<dbReference type="Gene3D" id="3.40.50.170">
    <property type="entry name" value="Formyl transferase, N-terminal domain"/>
    <property type="match status" value="1"/>
</dbReference>
<dbReference type="PROSITE" id="PS00373">
    <property type="entry name" value="GART"/>
    <property type="match status" value="1"/>
</dbReference>
<evidence type="ECO:0000259" key="6">
    <source>
        <dbReference type="Pfam" id="PF02911"/>
    </source>
</evidence>
<keyword evidence="3 7" id="KW-0808">Transferase</keyword>
<dbReference type="InterPro" id="IPR005794">
    <property type="entry name" value="Fmt"/>
</dbReference>
<gene>
    <name evidence="7" type="ORF">MNBD_GAMMA11-3082</name>
</gene>
<feature type="domain" description="Formyl transferase C-terminal" evidence="6">
    <location>
        <begin position="208"/>
        <end position="311"/>
    </location>
</feature>
<feature type="non-terminal residue" evidence="7">
    <location>
        <position position="312"/>
    </location>
</feature>
<dbReference type="Pfam" id="PF00551">
    <property type="entry name" value="Formyl_trans_N"/>
    <property type="match status" value="1"/>
</dbReference>
<evidence type="ECO:0000256" key="4">
    <source>
        <dbReference type="ARBA" id="ARBA00022917"/>
    </source>
</evidence>
<feature type="domain" description="Formyl transferase N-terminal" evidence="5">
    <location>
        <begin position="7"/>
        <end position="185"/>
    </location>
</feature>
<evidence type="ECO:0000256" key="3">
    <source>
        <dbReference type="ARBA" id="ARBA00022679"/>
    </source>
</evidence>
<reference evidence="7" key="1">
    <citation type="submission" date="2018-06" db="EMBL/GenBank/DDBJ databases">
        <authorList>
            <person name="Zhirakovskaya E."/>
        </authorList>
    </citation>
    <scope>NUCLEOTIDE SEQUENCE</scope>
</reference>
<keyword evidence="4" id="KW-0648">Protein biosynthesis</keyword>
<dbReference type="InterPro" id="IPR002376">
    <property type="entry name" value="Formyl_transf_N"/>
</dbReference>
<dbReference type="CDD" id="cd08646">
    <property type="entry name" value="FMT_core_Met-tRNA-FMT_N"/>
    <property type="match status" value="1"/>
</dbReference>
<dbReference type="InterPro" id="IPR041711">
    <property type="entry name" value="Met-tRNA-FMT_N"/>
</dbReference>
<evidence type="ECO:0000259" key="5">
    <source>
        <dbReference type="Pfam" id="PF00551"/>
    </source>
</evidence>
<proteinExistence type="inferred from homology"/>
<organism evidence="7">
    <name type="scientific">hydrothermal vent metagenome</name>
    <dbReference type="NCBI Taxonomy" id="652676"/>
    <lineage>
        <taxon>unclassified sequences</taxon>
        <taxon>metagenomes</taxon>
        <taxon>ecological metagenomes</taxon>
    </lineage>
</organism>
<dbReference type="HAMAP" id="MF_00182">
    <property type="entry name" value="Formyl_trans"/>
    <property type="match status" value="1"/>
</dbReference>
<dbReference type="InterPro" id="IPR011034">
    <property type="entry name" value="Formyl_transferase-like_C_sf"/>
</dbReference>
<dbReference type="GO" id="GO:0005829">
    <property type="term" value="C:cytosol"/>
    <property type="evidence" value="ECO:0007669"/>
    <property type="project" value="TreeGrafter"/>
</dbReference>
<evidence type="ECO:0000256" key="2">
    <source>
        <dbReference type="ARBA" id="ARBA00012261"/>
    </source>
</evidence>
<dbReference type="InterPro" id="IPR036477">
    <property type="entry name" value="Formyl_transf_N_sf"/>
</dbReference>
<name>A0A3B0XLR8_9ZZZZ</name>
<dbReference type="PANTHER" id="PTHR11138">
    <property type="entry name" value="METHIONYL-TRNA FORMYLTRANSFERASE"/>
    <property type="match status" value="1"/>
</dbReference>
<dbReference type="EMBL" id="UOFG01000224">
    <property type="protein sequence ID" value="VAW64072.1"/>
    <property type="molecule type" value="Genomic_DNA"/>
</dbReference>
<protein>
    <recommendedName>
        <fullName evidence="2">methionyl-tRNA formyltransferase</fullName>
        <ecNumber evidence="2">2.1.2.9</ecNumber>
    </recommendedName>
</protein>
<dbReference type="CDD" id="cd08704">
    <property type="entry name" value="Met_tRNA_FMT_C"/>
    <property type="match status" value="1"/>
</dbReference>
<dbReference type="PANTHER" id="PTHR11138:SF5">
    <property type="entry name" value="METHIONYL-TRNA FORMYLTRANSFERASE, MITOCHONDRIAL"/>
    <property type="match status" value="1"/>
</dbReference>
<dbReference type="GO" id="GO:0004479">
    <property type="term" value="F:methionyl-tRNA formyltransferase activity"/>
    <property type="evidence" value="ECO:0007669"/>
    <property type="project" value="UniProtKB-EC"/>
</dbReference>
<dbReference type="SUPFAM" id="SSF53328">
    <property type="entry name" value="Formyltransferase"/>
    <property type="match status" value="1"/>
</dbReference>
<dbReference type="InterPro" id="IPR044135">
    <property type="entry name" value="Met-tRNA-FMT_C"/>
</dbReference>
<dbReference type="EC" id="2.1.2.9" evidence="2"/>
<dbReference type="FunFam" id="3.40.50.170:FF:000003">
    <property type="entry name" value="Methionyl-tRNA formyltransferase"/>
    <property type="match status" value="1"/>
</dbReference>
<dbReference type="AlphaFoldDB" id="A0A3B0XLR8"/>
<dbReference type="NCBIfam" id="TIGR00460">
    <property type="entry name" value="fmt"/>
    <property type="match status" value="1"/>
</dbReference>
<comment type="similarity">
    <text evidence="1">Belongs to the Fmt family.</text>
</comment>
<evidence type="ECO:0000256" key="1">
    <source>
        <dbReference type="ARBA" id="ARBA00010699"/>
    </source>
</evidence>
<evidence type="ECO:0000313" key="7">
    <source>
        <dbReference type="EMBL" id="VAW64072.1"/>
    </source>
</evidence>